<feature type="domain" description="Endonuclease/exonuclease/phosphatase" evidence="2">
    <location>
        <begin position="110"/>
        <end position="316"/>
    </location>
</feature>
<comment type="caution">
    <text evidence="3">The sequence shown here is derived from an EMBL/GenBank/DDBJ whole genome shotgun (WGS) entry which is preliminary data.</text>
</comment>
<feature type="transmembrane region" description="Helical" evidence="1">
    <location>
        <begin position="46"/>
        <end position="63"/>
    </location>
</feature>
<dbReference type="InterPro" id="IPR005135">
    <property type="entry name" value="Endo/exonuclease/phosphatase"/>
</dbReference>
<keyword evidence="1" id="KW-0472">Membrane</keyword>
<dbReference type="InterPro" id="IPR036691">
    <property type="entry name" value="Endo/exonu/phosph_ase_sf"/>
</dbReference>
<feature type="transmembrane region" description="Helical" evidence="1">
    <location>
        <begin position="70"/>
        <end position="88"/>
    </location>
</feature>
<reference evidence="3 4" key="1">
    <citation type="submission" date="2020-11" db="EMBL/GenBank/DDBJ databases">
        <title>genome sequence of strain KACC 18849.</title>
        <authorList>
            <person name="Gao J."/>
            <person name="Zhang X."/>
        </authorList>
    </citation>
    <scope>NUCLEOTIDE SEQUENCE [LARGE SCALE GENOMIC DNA]</scope>
    <source>
        <strain evidence="3 4">KACC 18849</strain>
    </source>
</reference>
<keyword evidence="3" id="KW-0378">Hydrolase</keyword>
<dbReference type="GO" id="GO:0004519">
    <property type="term" value="F:endonuclease activity"/>
    <property type="evidence" value="ECO:0007669"/>
    <property type="project" value="UniProtKB-KW"/>
</dbReference>
<dbReference type="EMBL" id="JADWOX010000025">
    <property type="protein sequence ID" value="MBI1686704.1"/>
    <property type="molecule type" value="Genomic_DNA"/>
</dbReference>
<protein>
    <submittedName>
        <fullName evidence="3">Endonuclease/exonuclease/phosphatase family protein</fullName>
    </submittedName>
</protein>
<keyword evidence="4" id="KW-1185">Reference proteome</keyword>
<keyword evidence="3" id="KW-0255">Endonuclease</keyword>
<accession>A0ABS0T4B3</accession>
<dbReference type="Pfam" id="PF03372">
    <property type="entry name" value="Exo_endo_phos"/>
    <property type="match status" value="1"/>
</dbReference>
<evidence type="ECO:0000313" key="3">
    <source>
        <dbReference type="EMBL" id="MBI1686704.1"/>
    </source>
</evidence>
<evidence type="ECO:0000259" key="2">
    <source>
        <dbReference type="Pfam" id="PF03372"/>
    </source>
</evidence>
<evidence type="ECO:0000313" key="4">
    <source>
        <dbReference type="Proteomes" id="UP000639859"/>
    </source>
</evidence>
<dbReference type="RefSeq" id="WP_198578587.1">
    <property type="nucleotide sequence ID" value="NZ_JADWOX010000025.1"/>
</dbReference>
<keyword evidence="1" id="KW-1133">Transmembrane helix</keyword>
<dbReference type="SUPFAM" id="SSF56219">
    <property type="entry name" value="DNase I-like"/>
    <property type="match status" value="1"/>
</dbReference>
<proteinExistence type="predicted"/>
<sequence length="325" mass="34937">MQLILHLVRLFFRGSALAMVLLAAGLGVAGLGGAFSDRLDIPNHFAPVWAVLGLAGAVVAAIVSRRGERWAIIALGVLALASSGVQIAPELIAASRHKPAVGPATLKVIQFNAFAKNKDPDKALAWILEQDADIVLLEEGGSKAWPIVAALRRLYPFAVSCAGAHRGCDSWIFSKKQMIDRGGLYEDGDRFAGAWATLADADGPFTVVVTHYVWPAPAGAQQAQTRYLAEVLKRFDKQAMIVGGDFNSAPWSWSLRRQDKLFGLQRRTLALASWPASGGLRIGDAPFPLLPIDHVYAGKAWTTVSVKRGPPIGSDHLPIVVTLRR</sequence>
<name>A0ABS0T4B3_9CAUL</name>
<gene>
    <name evidence="3" type="ORF">I4Q42_23805</name>
</gene>
<keyword evidence="1" id="KW-0812">Transmembrane</keyword>
<organism evidence="3 4">
    <name type="scientific">Caulobacter hibisci</name>
    <dbReference type="NCBI Taxonomy" id="2035993"/>
    <lineage>
        <taxon>Bacteria</taxon>
        <taxon>Pseudomonadati</taxon>
        <taxon>Pseudomonadota</taxon>
        <taxon>Alphaproteobacteria</taxon>
        <taxon>Caulobacterales</taxon>
        <taxon>Caulobacteraceae</taxon>
        <taxon>Caulobacter</taxon>
    </lineage>
</organism>
<evidence type="ECO:0000256" key="1">
    <source>
        <dbReference type="SAM" id="Phobius"/>
    </source>
</evidence>
<dbReference type="Proteomes" id="UP000639859">
    <property type="component" value="Unassembled WGS sequence"/>
</dbReference>
<dbReference type="Gene3D" id="3.60.10.10">
    <property type="entry name" value="Endonuclease/exonuclease/phosphatase"/>
    <property type="match status" value="1"/>
</dbReference>
<keyword evidence="3" id="KW-0540">Nuclease</keyword>